<dbReference type="NCBIfam" id="TIGR00254">
    <property type="entry name" value="GGDEF"/>
    <property type="match status" value="1"/>
</dbReference>
<dbReference type="InterPro" id="IPR029787">
    <property type="entry name" value="Nucleotide_cyclase"/>
</dbReference>
<name>A0A545TI77_9GAMM</name>
<dbReference type="InterPro" id="IPR000160">
    <property type="entry name" value="GGDEF_dom"/>
</dbReference>
<dbReference type="AlphaFoldDB" id="A0A545TI77"/>
<reference evidence="4 5" key="1">
    <citation type="submission" date="2019-06" db="EMBL/GenBank/DDBJ databases">
        <title>Draft genome of Aliikangiella marina GYP-15.</title>
        <authorList>
            <person name="Wang G."/>
        </authorList>
    </citation>
    <scope>NUCLEOTIDE SEQUENCE [LARGE SCALE GENOMIC DNA]</scope>
    <source>
        <strain evidence="4 5">GYP-15</strain>
    </source>
</reference>
<dbReference type="CDD" id="cd01949">
    <property type="entry name" value="GGDEF"/>
    <property type="match status" value="1"/>
</dbReference>
<feature type="domain" description="GGDEF" evidence="3">
    <location>
        <begin position="172"/>
        <end position="304"/>
    </location>
</feature>
<evidence type="ECO:0000313" key="4">
    <source>
        <dbReference type="EMBL" id="TQV76922.1"/>
    </source>
</evidence>
<dbReference type="PANTHER" id="PTHR45138">
    <property type="entry name" value="REGULATORY COMPONENTS OF SENSORY TRANSDUCTION SYSTEM"/>
    <property type="match status" value="1"/>
</dbReference>
<dbReference type="EC" id="2.7.7.65" evidence="1"/>
<dbReference type="InterPro" id="IPR043128">
    <property type="entry name" value="Rev_trsase/Diguanyl_cyclase"/>
</dbReference>
<dbReference type="PROSITE" id="PS50887">
    <property type="entry name" value="GGDEF"/>
    <property type="match status" value="1"/>
</dbReference>
<keyword evidence="5" id="KW-1185">Reference proteome</keyword>
<accession>A0A545TI77</accession>
<dbReference type="EMBL" id="VIKR01000001">
    <property type="protein sequence ID" value="TQV76922.1"/>
    <property type="molecule type" value="Genomic_DNA"/>
</dbReference>
<protein>
    <recommendedName>
        <fullName evidence="1">diguanylate cyclase</fullName>
        <ecNumber evidence="1">2.7.7.65</ecNumber>
    </recommendedName>
</protein>
<dbReference type="GO" id="GO:0052621">
    <property type="term" value="F:diguanylate cyclase activity"/>
    <property type="evidence" value="ECO:0007669"/>
    <property type="project" value="UniProtKB-EC"/>
</dbReference>
<organism evidence="4 5">
    <name type="scientific">Aliikangiella marina</name>
    <dbReference type="NCBI Taxonomy" id="1712262"/>
    <lineage>
        <taxon>Bacteria</taxon>
        <taxon>Pseudomonadati</taxon>
        <taxon>Pseudomonadota</taxon>
        <taxon>Gammaproteobacteria</taxon>
        <taxon>Oceanospirillales</taxon>
        <taxon>Pleioneaceae</taxon>
        <taxon>Aliikangiella</taxon>
    </lineage>
</organism>
<dbReference type="Proteomes" id="UP000317839">
    <property type="component" value="Unassembled WGS sequence"/>
</dbReference>
<gene>
    <name evidence="4" type="ORF">FLL45_02930</name>
</gene>
<dbReference type="OrthoDB" id="6676980at2"/>
<proteinExistence type="predicted"/>
<dbReference type="Gene3D" id="3.30.70.270">
    <property type="match status" value="1"/>
</dbReference>
<dbReference type="SMART" id="SM00267">
    <property type="entry name" value="GGDEF"/>
    <property type="match status" value="1"/>
</dbReference>
<evidence type="ECO:0000256" key="1">
    <source>
        <dbReference type="ARBA" id="ARBA00012528"/>
    </source>
</evidence>
<dbReference type="InterPro" id="IPR050469">
    <property type="entry name" value="Diguanylate_Cyclase"/>
</dbReference>
<dbReference type="RefSeq" id="WP_142888282.1">
    <property type="nucleotide sequence ID" value="NZ_VIKR01000001.1"/>
</dbReference>
<evidence type="ECO:0000313" key="5">
    <source>
        <dbReference type="Proteomes" id="UP000317839"/>
    </source>
</evidence>
<evidence type="ECO:0000259" key="3">
    <source>
        <dbReference type="PROSITE" id="PS50887"/>
    </source>
</evidence>
<comment type="caution">
    <text evidence="4">The sequence shown here is derived from an EMBL/GenBank/DDBJ whole genome shotgun (WGS) entry which is preliminary data.</text>
</comment>
<sequence length="304" mass="34296">MDQQRLEDIKAAGLKSRSAMMWLRDNQLPAEPICYTIAYEYLHTDNQALKDDVDKLDTTSETISEELDKVFKDHVASKHYKDLAMQSGRTSQYVNELLKLLIKNFDNNEDLTEVIDGAKKYLADNDEEFEFDEQESYLKTKEYATRDELTELLDEQGFLVTLKEALLAEENHPFSLIFMDVDKFAMFIQTNGKVMGDAMLKHIAKLLANYLKGGDIISRFEEDKFCIALPKASVEQGVKVADEIRKKVAGVSLKKKTGLTVAKVTVSLGVTEIKPGISIAQGLEKAKVALNRSIDLGRNCVNRD</sequence>
<dbReference type="SUPFAM" id="SSF55073">
    <property type="entry name" value="Nucleotide cyclase"/>
    <property type="match status" value="1"/>
</dbReference>
<evidence type="ECO:0000256" key="2">
    <source>
        <dbReference type="ARBA" id="ARBA00034247"/>
    </source>
</evidence>
<comment type="catalytic activity">
    <reaction evidence="2">
        <text>2 GTP = 3',3'-c-di-GMP + 2 diphosphate</text>
        <dbReference type="Rhea" id="RHEA:24898"/>
        <dbReference type="ChEBI" id="CHEBI:33019"/>
        <dbReference type="ChEBI" id="CHEBI:37565"/>
        <dbReference type="ChEBI" id="CHEBI:58805"/>
        <dbReference type="EC" id="2.7.7.65"/>
    </reaction>
</comment>
<dbReference type="Pfam" id="PF00990">
    <property type="entry name" value="GGDEF"/>
    <property type="match status" value="1"/>
</dbReference>
<dbReference type="PANTHER" id="PTHR45138:SF9">
    <property type="entry name" value="DIGUANYLATE CYCLASE DGCM-RELATED"/>
    <property type="match status" value="1"/>
</dbReference>